<dbReference type="GO" id="GO:0008695">
    <property type="term" value="F:3-phenylpropionate dioxygenase activity"/>
    <property type="evidence" value="ECO:0007669"/>
    <property type="project" value="UniProtKB-EC"/>
</dbReference>
<feature type="compositionally biased region" description="Low complexity" evidence="3">
    <location>
        <begin position="107"/>
        <end position="125"/>
    </location>
</feature>
<keyword evidence="2 4" id="KW-0560">Oxidoreductase</keyword>
<accession>A0A6I3J9B6</accession>
<proteinExistence type="inferred from homology"/>
<gene>
    <name evidence="4" type="ORF">GGQ22_02225</name>
</gene>
<feature type="compositionally biased region" description="Basic and acidic residues" evidence="3">
    <location>
        <begin position="34"/>
        <end position="83"/>
    </location>
</feature>
<dbReference type="InterPro" id="IPR032710">
    <property type="entry name" value="NTF2-like_dom_sf"/>
</dbReference>
<dbReference type="EMBL" id="WLCI01000002">
    <property type="protein sequence ID" value="MTB93888.1"/>
    <property type="molecule type" value="Genomic_DNA"/>
</dbReference>
<name>A0A6I3J9B6_9ACTN</name>
<dbReference type="NCBIfam" id="NF007479">
    <property type="entry name" value="PRK10069.1"/>
    <property type="match status" value="1"/>
</dbReference>
<feature type="compositionally biased region" description="Basic residues" evidence="3">
    <location>
        <begin position="19"/>
        <end position="33"/>
    </location>
</feature>
<dbReference type="SUPFAM" id="SSF54427">
    <property type="entry name" value="NTF2-like"/>
    <property type="match status" value="1"/>
</dbReference>
<keyword evidence="5" id="KW-1185">Reference proteome</keyword>
<dbReference type="Pfam" id="PF00866">
    <property type="entry name" value="Ring_hydroxyl_B"/>
    <property type="match status" value="1"/>
</dbReference>
<dbReference type="AlphaFoldDB" id="A0A6I3J9B6"/>
<evidence type="ECO:0000256" key="2">
    <source>
        <dbReference type="ARBA" id="ARBA00023002"/>
    </source>
</evidence>
<dbReference type="Proteomes" id="UP000433406">
    <property type="component" value="Unassembled WGS sequence"/>
</dbReference>
<dbReference type="InterPro" id="IPR000391">
    <property type="entry name" value="Rng_hydr_dOase-bsu"/>
</dbReference>
<feature type="compositionally biased region" description="Gly residues" evidence="3">
    <location>
        <begin position="1"/>
        <end position="13"/>
    </location>
</feature>
<evidence type="ECO:0000313" key="4">
    <source>
        <dbReference type="EMBL" id="MTB93888.1"/>
    </source>
</evidence>
<dbReference type="PANTHER" id="PTHR41534">
    <property type="entry name" value="BLR3401 PROTEIN"/>
    <property type="match status" value="1"/>
</dbReference>
<evidence type="ECO:0000256" key="1">
    <source>
        <dbReference type="ARBA" id="ARBA00009570"/>
    </source>
</evidence>
<dbReference type="CDD" id="cd00667">
    <property type="entry name" value="ring_hydroxylating_dioxygenases_beta"/>
    <property type="match status" value="1"/>
</dbReference>
<dbReference type="Gene3D" id="3.10.450.50">
    <property type="match status" value="1"/>
</dbReference>
<comment type="caution">
    <text evidence="4">The sequence shown here is derived from an EMBL/GenBank/DDBJ whole genome shotgun (WGS) entry which is preliminary data.</text>
</comment>
<keyword evidence="4" id="KW-0223">Dioxygenase</keyword>
<dbReference type="GO" id="GO:0019380">
    <property type="term" value="P:3-phenylpropionate catabolic process"/>
    <property type="evidence" value="ECO:0007669"/>
    <property type="project" value="TreeGrafter"/>
</dbReference>
<evidence type="ECO:0000313" key="5">
    <source>
        <dbReference type="Proteomes" id="UP000433406"/>
    </source>
</evidence>
<reference evidence="4 5" key="1">
    <citation type="submission" date="2019-10" db="EMBL/GenBank/DDBJ databases">
        <title>Nocardioides novel species isolated from the excrement of Marmot.</title>
        <authorList>
            <person name="Zhang G."/>
        </authorList>
    </citation>
    <scope>NUCLEOTIDE SEQUENCE [LARGE SCALE GENOMIC DNA]</scope>
    <source>
        <strain evidence="5">zg-579</strain>
    </source>
</reference>
<evidence type="ECO:0000256" key="3">
    <source>
        <dbReference type="SAM" id="MobiDB-lite"/>
    </source>
</evidence>
<protein>
    <submittedName>
        <fullName evidence="4">3-phenylpropionate/cinnamic acid dioxygenase subunit beta</fullName>
        <ecNumber evidence="4">1.14.12.19</ecNumber>
    </submittedName>
</protein>
<dbReference type="EC" id="1.14.12.19" evidence="4"/>
<sequence length="306" mass="34091">MGAGGEGGAGGVQGEVHARLHPHLRPRGHRGGRRRGELRLDDARDEGRRRPSDQPDPGDGHARADGRLRDPGLARPGHRDQHVVLRRRQPALPPPVEHRDGSRGGQVSTESVSTESVSTENVSTENVSTEYVSGVQIPATTLEQVLLEHEVTAFLVTESNLIDAGDLDSWVTLMADDIRYVMPVRSTRYSRLSEEFSTTSFIYDDDLYGLKMRVARLHTRFAWAEDPASRNRHFVSNITASEVGGLIRSTSNVMLVRSRLDDPVSETLTGERRDVLRRTPDGLRLVRREIYMDQTVMQLSAVTTFI</sequence>
<comment type="similarity">
    <text evidence="1">Belongs to the bacterial ring-hydroxylating dioxygenase beta subunit family.</text>
</comment>
<feature type="region of interest" description="Disordered" evidence="3">
    <location>
        <begin position="1"/>
        <end position="125"/>
    </location>
</feature>
<dbReference type="PANTHER" id="PTHR41534:SF2">
    <property type="entry name" value="3-PHENYLPROPIONATE_CINNAMIC ACID DIOXYGENASE SUBUNIT BETA"/>
    <property type="match status" value="1"/>
</dbReference>
<organism evidence="4 5">
    <name type="scientific">Nocardioides marmotae</name>
    <dbReference type="NCBI Taxonomy" id="2663857"/>
    <lineage>
        <taxon>Bacteria</taxon>
        <taxon>Bacillati</taxon>
        <taxon>Actinomycetota</taxon>
        <taxon>Actinomycetes</taxon>
        <taxon>Propionibacteriales</taxon>
        <taxon>Nocardioidaceae</taxon>
        <taxon>Nocardioides</taxon>
    </lineage>
</organism>